<dbReference type="CDD" id="cd01129">
    <property type="entry name" value="PulE-GspE-like"/>
    <property type="match status" value="1"/>
</dbReference>
<comment type="caution">
    <text evidence="6">The sequence shown here is derived from an EMBL/GenBank/DDBJ whole genome shotgun (WGS) entry which is preliminary data.</text>
</comment>
<dbReference type="Pfam" id="PF05157">
    <property type="entry name" value="MshEN"/>
    <property type="match status" value="1"/>
</dbReference>
<evidence type="ECO:0000313" key="6">
    <source>
        <dbReference type="EMBL" id="GAT33886.1"/>
    </source>
</evidence>
<dbReference type="FunFam" id="3.30.450.90:FF:000001">
    <property type="entry name" value="Type II secretion system ATPase GspE"/>
    <property type="match status" value="1"/>
</dbReference>
<dbReference type="EMBL" id="BDCO01000002">
    <property type="protein sequence ID" value="GAT33886.1"/>
    <property type="molecule type" value="Genomic_DNA"/>
</dbReference>
<evidence type="ECO:0000256" key="2">
    <source>
        <dbReference type="ARBA" id="ARBA00022741"/>
    </source>
</evidence>
<proteinExistence type="inferred from homology"/>
<evidence type="ECO:0000256" key="1">
    <source>
        <dbReference type="ARBA" id="ARBA00006611"/>
    </source>
</evidence>
<dbReference type="SUPFAM" id="SSF160246">
    <property type="entry name" value="EspE N-terminal domain-like"/>
    <property type="match status" value="1"/>
</dbReference>
<dbReference type="FunFam" id="3.40.50.300:FF:000398">
    <property type="entry name" value="Type IV pilus assembly ATPase PilB"/>
    <property type="match status" value="1"/>
</dbReference>
<name>A0A146GBH1_TERSA</name>
<sequence length="564" mass="62357">MDAKQVTDIFVEAGYLSPETAHSFVQEVATTDRPIETVMIESGLLNEAQFYQVIADSLGTEVADLAHFDGASEILHLIPGGLARLHGAMPIGASQNTIYVVLVDPMNAQAVEDLRFALGREIHLMVAPPSKVRSMIDEYYGSEATSLDDVLSQLGDSAELTLREGNEEEFNAQAAAQEANAAPIIRFVDLILDKAIAARASDIHFEPFETEFKIRYRVDGALYEMDPPPRHLALPVISRVKVMSNLNIAERRLPQDGRIQRVVNGKQIDLRVSTLPTAFGESVVLRVLDRSSVNLDLESLGMPEYIYNYILEVIEKPNGIFIVTGPTGSGKTTTLYSCLRKINTIDTKLLTAEDPVEYEIDGIIQVPINDAIGMTFGRILRAFLRQDPDRILVGETRDTETAQIAIQASLTGHLVFTTLHTNDSTGAVTRLMDMGVEPFLISASLECVLAQRLIRRICTSCRTPYEPTEQVLQSLGLSVHDIGDKNFYFGKGCDVCNNTGYKGRKGIYELLKISDPLREMINDRAPGVVMRQKAIELGMTTLREDGLRSIYDGLTTIEEVVKYT</sequence>
<reference evidence="7" key="1">
    <citation type="journal article" date="2017" name="Genome Announc.">
        <title>Draft Genome Sequence of Terrimicrobium sacchariphilum NM-5T, a Facultative Anaerobic Soil Bacterium of the Class Spartobacteria.</title>
        <authorList>
            <person name="Qiu Y.L."/>
            <person name="Tourlousse D.M."/>
            <person name="Matsuura N."/>
            <person name="Ohashi A."/>
            <person name="Sekiguchi Y."/>
        </authorList>
    </citation>
    <scope>NUCLEOTIDE SEQUENCE [LARGE SCALE GENOMIC DNA]</scope>
    <source>
        <strain evidence="7">NM-5</strain>
    </source>
</reference>
<dbReference type="PANTHER" id="PTHR30258:SF1">
    <property type="entry name" value="PROTEIN TRANSPORT PROTEIN HOFB HOMOLOG"/>
    <property type="match status" value="1"/>
</dbReference>
<dbReference type="Gene3D" id="3.30.300.160">
    <property type="entry name" value="Type II secretion system, protein E, N-terminal domain"/>
    <property type="match status" value="1"/>
</dbReference>
<accession>A0A146GBH1</accession>
<dbReference type="GO" id="GO:0005524">
    <property type="term" value="F:ATP binding"/>
    <property type="evidence" value="ECO:0007669"/>
    <property type="project" value="UniProtKB-KW"/>
</dbReference>
<feature type="domain" description="Bacterial type II secretion system protein E" evidence="4">
    <location>
        <begin position="178"/>
        <end position="561"/>
    </location>
</feature>
<dbReference type="Gene3D" id="3.30.450.90">
    <property type="match status" value="1"/>
</dbReference>
<protein>
    <submittedName>
        <fullName evidence="6">Type IV pilus assembly protein PilB</fullName>
    </submittedName>
</protein>
<dbReference type="InParanoid" id="A0A146GBH1"/>
<dbReference type="FunCoup" id="A0A146GBH1">
    <property type="interactions" value="258"/>
</dbReference>
<evidence type="ECO:0000256" key="3">
    <source>
        <dbReference type="ARBA" id="ARBA00022840"/>
    </source>
</evidence>
<dbReference type="STRING" id="690879.TSACC_22307"/>
<evidence type="ECO:0000313" key="7">
    <source>
        <dbReference type="Proteomes" id="UP000076023"/>
    </source>
</evidence>
<dbReference type="InterPro" id="IPR007831">
    <property type="entry name" value="T2SS_GspE_N"/>
</dbReference>
<evidence type="ECO:0000259" key="4">
    <source>
        <dbReference type="Pfam" id="PF00437"/>
    </source>
</evidence>
<dbReference type="Proteomes" id="UP000076023">
    <property type="component" value="Unassembled WGS sequence"/>
</dbReference>
<dbReference type="RefSeq" id="WP_075079567.1">
    <property type="nucleotide sequence ID" value="NZ_BDCO01000002.1"/>
</dbReference>
<dbReference type="SUPFAM" id="SSF52540">
    <property type="entry name" value="P-loop containing nucleoside triphosphate hydrolases"/>
    <property type="match status" value="1"/>
</dbReference>
<organism evidence="6 7">
    <name type="scientific">Terrimicrobium sacchariphilum</name>
    <dbReference type="NCBI Taxonomy" id="690879"/>
    <lineage>
        <taxon>Bacteria</taxon>
        <taxon>Pseudomonadati</taxon>
        <taxon>Verrucomicrobiota</taxon>
        <taxon>Terrimicrobiia</taxon>
        <taxon>Terrimicrobiales</taxon>
        <taxon>Terrimicrobiaceae</taxon>
        <taxon>Terrimicrobium</taxon>
    </lineage>
</organism>
<dbReference type="Gene3D" id="3.40.50.300">
    <property type="entry name" value="P-loop containing nucleotide triphosphate hydrolases"/>
    <property type="match status" value="1"/>
</dbReference>
<dbReference type="Pfam" id="PF00437">
    <property type="entry name" value="T2SSE"/>
    <property type="match status" value="1"/>
</dbReference>
<dbReference type="AlphaFoldDB" id="A0A146GBH1"/>
<dbReference type="OrthoDB" id="9773102at2"/>
<evidence type="ECO:0000259" key="5">
    <source>
        <dbReference type="Pfam" id="PF05157"/>
    </source>
</evidence>
<feature type="domain" description="Type II secretion system protein GspE N-terminal" evidence="5">
    <location>
        <begin position="58"/>
        <end position="144"/>
    </location>
</feature>
<dbReference type="InterPro" id="IPR037257">
    <property type="entry name" value="T2SS_E_N_sf"/>
</dbReference>
<comment type="similarity">
    <text evidence="1">Belongs to the GSP E family.</text>
</comment>
<keyword evidence="3" id="KW-0067">ATP-binding</keyword>
<dbReference type="GO" id="GO:0005886">
    <property type="term" value="C:plasma membrane"/>
    <property type="evidence" value="ECO:0007669"/>
    <property type="project" value="TreeGrafter"/>
</dbReference>
<dbReference type="InterPro" id="IPR027417">
    <property type="entry name" value="P-loop_NTPase"/>
</dbReference>
<keyword evidence="7" id="KW-1185">Reference proteome</keyword>
<gene>
    <name evidence="6" type="ORF">TSACC_22307</name>
</gene>
<keyword evidence="2" id="KW-0547">Nucleotide-binding</keyword>
<dbReference type="GO" id="GO:0016887">
    <property type="term" value="F:ATP hydrolysis activity"/>
    <property type="evidence" value="ECO:0007669"/>
    <property type="project" value="TreeGrafter"/>
</dbReference>
<dbReference type="PANTHER" id="PTHR30258">
    <property type="entry name" value="TYPE II SECRETION SYSTEM PROTEIN GSPE-RELATED"/>
    <property type="match status" value="1"/>
</dbReference>
<dbReference type="InterPro" id="IPR001482">
    <property type="entry name" value="T2SS/T4SS_dom"/>
</dbReference>